<keyword evidence="4 8" id="KW-1133">Transmembrane helix</keyword>
<dbReference type="GO" id="GO:0006879">
    <property type="term" value="P:intracellular iron ion homeostasis"/>
    <property type="evidence" value="ECO:0007669"/>
    <property type="project" value="TreeGrafter"/>
</dbReference>
<dbReference type="InterPro" id="IPR039261">
    <property type="entry name" value="FNR_nucleotide-bd"/>
</dbReference>
<feature type="region of interest" description="Disordered" evidence="7">
    <location>
        <begin position="135"/>
        <end position="158"/>
    </location>
</feature>
<dbReference type="AlphaFoldDB" id="A0A9P9EZD1"/>
<dbReference type="SUPFAM" id="SSF52343">
    <property type="entry name" value="Ferredoxin reductase-like, C-terminal NADP-linked domain"/>
    <property type="match status" value="1"/>
</dbReference>
<dbReference type="GO" id="GO:0006826">
    <property type="term" value="P:iron ion transport"/>
    <property type="evidence" value="ECO:0007669"/>
    <property type="project" value="TreeGrafter"/>
</dbReference>
<feature type="transmembrane region" description="Helical" evidence="8">
    <location>
        <begin position="434"/>
        <end position="454"/>
    </location>
</feature>
<sequence length="768" mass="84127">MALRRCLLLAWHTNLALADGAGLIGMGKHMYKPACAFACRGVIKSCPLSCTPVEGGEVHGMGHSTTTTPPECFTSDPAFLRTMALCIDTYCPLTDVPSLSMLEDYWATHLATGSVGSPKWQPVISYTEALLAAREDEAAVEEETTNSTESSSSHDHKLRRGIEARHGGHVESSAEDTDIKVDSPLPVIVAGDALNVTSFVLAADWQLQYNGMTAFETNENGHTRYTLTVLFVALFLPVVLSLLRFVPLFNKGRTWTWLNATLIHPPAWGSSHRTPVALNLGGGLVPTRGQMLYIALISFLNVVFLVAPYYSLHPQSSFASLREQEVSLIGNRAGVLALGNTVALFVFSSRNNVLLYLTNWSHGTFLLLHRALGYWTIILTALHSVMLLAYYLMFGDYESEFVRLYWSWGIVGTVAAVAIWPASLLVVRQKAYELFLVTHQVLALLFLIGFYYHIWYCYTYNWGYEIWMFIASGIWALERLIRVIRMISKGLKTAVISTVEGSQGEYMRITIDRASAQGVVYLCFPTLSWRFWETHPFSVASSHSYETSPVVSSESGDVSSDVDLEKTAVHRVTRAEEKSPAASVEEPQPSSTVKISNSATFLVRTRSGMTSRLAARLAASTGPIRLPVLLEGSYHSTQLTQLANCNTIVCFAGGVGITTVLPLLQTRGLRPARIYWGLRDDALQKELASDLSSLPTSVEVVVNVGKRLEIAALVANELAGEDGSSGPVGILVSGPPGMADDVRMAVSRMGRSGELKSSFILVDEGFSW</sequence>
<dbReference type="InterPro" id="IPR013130">
    <property type="entry name" value="Fe3_Rdtase_TM_dom"/>
</dbReference>
<feature type="transmembrane region" description="Helical" evidence="8">
    <location>
        <begin position="466"/>
        <end position="484"/>
    </location>
</feature>
<evidence type="ECO:0000313" key="12">
    <source>
        <dbReference type="Proteomes" id="UP000738349"/>
    </source>
</evidence>
<dbReference type="SFLD" id="SFLDG01168">
    <property type="entry name" value="Ferric_reductase_subgroup_(FRE"/>
    <property type="match status" value="1"/>
</dbReference>
<dbReference type="SFLD" id="SFLDS00052">
    <property type="entry name" value="Ferric_Reductase_Domain"/>
    <property type="match status" value="1"/>
</dbReference>
<proteinExistence type="predicted"/>
<feature type="transmembrane region" description="Helical" evidence="8">
    <location>
        <begin position="405"/>
        <end position="427"/>
    </location>
</feature>
<dbReference type="GO" id="GO:0015677">
    <property type="term" value="P:copper ion import"/>
    <property type="evidence" value="ECO:0007669"/>
    <property type="project" value="TreeGrafter"/>
</dbReference>
<dbReference type="PANTHER" id="PTHR32361:SF9">
    <property type="entry name" value="FERRIC REDUCTASE TRANSMEMBRANE COMPONENT 3-RELATED"/>
    <property type="match status" value="1"/>
</dbReference>
<evidence type="ECO:0000256" key="7">
    <source>
        <dbReference type="SAM" id="MobiDB-lite"/>
    </source>
</evidence>
<dbReference type="GO" id="GO:0000293">
    <property type="term" value="F:ferric-chelate reductase activity"/>
    <property type="evidence" value="ECO:0007669"/>
    <property type="project" value="TreeGrafter"/>
</dbReference>
<reference evidence="11" key="1">
    <citation type="journal article" date="2021" name="Nat. Commun.">
        <title>Genetic determinants of endophytism in the Arabidopsis root mycobiome.</title>
        <authorList>
            <person name="Mesny F."/>
            <person name="Miyauchi S."/>
            <person name="Thiergart T."/>
            <person name="Pickel B."/>
            <person name="Atanasova L."/>
            <person name="Karlsson M."/>
            <person name="Huettel B."/>
            <person name="Barry K.W."/>
            <person name="Haridas S."/>
            <person name="Chen C."/>
            <person name="Bauer D."/>
            <person name="Andreopoulos W."/>
            <person name="Pangilinan J."/>
            <person name="LaButti K."/>
            <person name="Riley R."/>
            <person name="Lipzen A."/>
            <person name="Clum A."/>
            <person name="Drula E."/>
            <person name="Henrissat B."/>
            <person name="Kohler A."/>
            <person name="Grigoriev I.V."/>
            <person name="Martin F.M."/>
            <person name="Hacquard S."/>
        </authorList>
    </citation>
    <scope>NUCLEOTIDE SEQUENCE</scope>
    <source>
        <strain evidence="11">MPI-CAGE-AT-0147</strain>
    </source>
</reference>
<dbReference type="Gene3D" id="3.40.50.80">
    <property type="entry name" value="Nucleotide-binding domain of ferredoxin-NADP reductase (FNR) module"/>
    <property type="match status" value="1"/>
</dbReference>
<evidence type="ECO:0000256" key="8">
    <source>
        <dbReference type="SAM" id="Phobius"/>
    </source>
</evidence>
<protein>
    <recommendedName>
        <fullName evidence="10">Ferric oxidoreductase domain-containing protein</fullName>
    </recommendedName>
</protein>
<evidence type="ECO:0000256" key="1">
    <source>
        <dbReference type="ARBA" id="ARBA00004141"/>
    </source>
</evidence>
<evidence type="ECO:0000256" key="4">
    <source>
        <dbReference type="ARBA" id="ARBA00022989"/>
    </source>
</evidence>
<accession>A0A9P9EZD1</accession>
<keyword evidence="12" id="KW-1185">Reference proteome</keyword>
<dbReference type="InterPro" id="IPR051410">
    <property type="entry name" value="Ferric/Cupric_Reductase"/>
</dbReference>
<feature type="chain" id="PRO_5040349024" description="Ferric oxidoreductase domain-containing protein" evidence="9">
    <location>
        <begin position="19"/>
        <end position="768"/>
    </location>
</feature>
<dbReference type="OrthoDB" id="17725at2759"/>
<evidence type="ECO:0000256" key="6">
    <source>
        <dbReference type="ARBA" id="ARBA00023136"/>
    </source>
</evidence>
<evidence type="ECO:0000313" key="11">
    <source>
        <dbReference type="EMBL" id="KAH7148267.1"/>
    </source>
</evidence>
<evidence type="ECO:0000259" key="10">
    <source>
        <dbReference type="Pfam" id="PF01794"/>
    </source>
</evidence>
<evidence type="ECO:0000256" key="9">
    <source>
        <dbReference type="SAM" id="SignalP"/>
    </source>
</evidence>
<comment type="subcellular location">
    <subcellularLocation>
        <location evidence="1">Membrane</location>
        <topology evidence="1">Multi-pass membrane protein</topology>
    </subcellularLocation>
</comment>
<dbReference type="Pfam" id="PF01794">
    <property type="entry name" value="Ferric_reduct"/>
    <property type="match status" value="1"/>
</dbReference>
<dbReference type="GO" id="GO:0005886">
    <property type="term" value="C:plasma membrane"/>
    <property type="evidence" value="ECO:0007669"/>
    <property type="project" value="TreeGrafter"/>
</dbReference>
<keyword evidence="6 8" id="KW-0472">Membrane</keyword>
<feature type="domain" description="Ferric oxidoreductase" evidence="10">
    <location>
        <begin position="333"/>
        <end position="449"/>
    </location>
</feature>
<evidence type="ECO:0000256" key="5">
    <source>
        <dbReference type="ARBA" id="ARBA00023065"/>
    </source>
</evidence>
<feature type="transmembrane region" description="Helical" evidence="8">
    <location>
        <begin position="292"/>
        <end position="312"/>
    </location>
</feature>
<evidence type="ECO:0000256" key="2">
    <source>
        <dbReference type="ARBA" id="ARBA00022448"/>
    </source>
</evidence>
<name>A0A9P9EZD1_9HYPO</name>
<evidence type="ECO:0000256" key="3">
    <source>
        <dbReference type="ARBA" id="ARBA00022692"/>
    </source>
</evidence>
<keyword evidence="5" id="KW-0406">Ion transport</keyword>
<feature type="transmembrane region" description="Helical" evidence="8">
    <location>
        <begin position="225"/>
        <end position="246"/>
    </location>
</feature>
<dbReference type="PANTHER" id="PTHR32361">
    <property type="entry name" value="FERRIC/CUPRIC REDUCTASE TRANSMEMBRANE COMPONENT"/>
    <property type="match status" value="1"/>
</dbReference>
<gene>
    <name evidence="11" type="ORF">EDB81DRAFT_458159</name>
</gene>
<keyword evidence="2" id="KW-0813">Transport</keyword>
<feature type="transmembrane region" description="Helical" evidence="8">
    <location>
        <begin position="371"/>
        <end position="393"/>
    </location>
</feature>
<organism evidence="11 12">
    <name type="scientific">Dactylonectria macrodidyma</name>
    <dbReference type="NCBI Taxonomy" id="307937"/>
    <lineage>
        <taxon>Eukaryota</taxon>
        <taxon>Fungi</taxon>
        <taxon>Dikarya</taxon>
        <taxon>Ascomycota</taxon>
        <taxon>Pezizomycotina</taxon>
        <taxon>Sordariomycetes</taxon>
        <taxon>Hypocreomycetidae</taxon>
        <taxon>Hypocreales</taxon>
        <taxon>Nectriaceae</taxon>
        <taxon>Dactylonectria</taxon>
    </lineage>
</organism>
<keyword evidence="3 8" id="KW-0812">Transmembrane</keyword>
<keyword evidence="9" id="KW-0732">Signal</keyword>
<feature type="signal peptide" evidence="9">
    <location>
        <begin position="1"/>
        <end position="18"/>
    </location>
</feature>
<comment type="caution">
    <text evidence="11">The sequence shown here is derived from an EMBL/GenBank/DDBJ whole genome shotgun (WGS) entry which is preliminary data.</text>
</comment>
<dbReference type="EMBL" id="JAGMUV010000007">
    <property type="protein sequence ID" value="KAH7148267.1"/>
    <property type="molecule type" value="Genomic_DNA"/>
</dbReference>
<feature type="transmembrane region" description="Helical" evidence="8">
    <location>
        <begin position="332"/>
        <end position="350"/>
    </location>
</feature>
<dbReference type="Proteomes" id="UP000738349">
    <property type="component" value="Unassembled WGS sequence"/>
</dbReference>
<dbReference type="CDD" id="cd06186">
    <property type="entry name" value="NOX_Duox_like_FAD_NADP"/>
    <property type="match status" value="1"/>
</dbReference>